<dbReference type="AlphaFoldDB" id="A0AAF0YXK5"/>
<proteinExistence type="predicted"/>
<organism evidence="1 2">
    <name type="scientific">Corynebacterium pyruviciproducens</name>
    <dbReference type="NCBI Taxonomy" id="598660"/>
    <lineage>
        <taxon>Bacteria</taxon>
        <taxon>Bacillati</taxon>
        <taxon>Actinomycetota</taxon>
        <taxon>Actinomycetes</taxon>
        <taxon>Mycobacteriales</taxon>
        <taxon>Corynebacteriaceae</taxon>
        <taxon>Corynebacterium</taxon>
    </lineage>
</organism>
<dbReference type="Proteomes" id="UP000234560">
    <property type="component" value="Chromosome"/>
</dbReference>
<protein>
    <submittedName>
        <fullName evidence="1">Uncharacterized protein</fullName>
    </submittedName>
</protein>
<dbReference type="EMBL" id="CP136958">
    <property type="protein sequence ID" value="WOT03406.1"/>
    <property type="molecule type" value="Genomic_DNA"/>
</dbReference>
<dbReference type="KEGG" id="cpyr:CYJ47_06540"/>
<name>A0AAF0YXK5_9CORY</name>
<gene>
    <name evidence="1" type="ORF">CYJ47_06540</name>
</gene>
<dbReference type="RefSeq" id="WP_101678959.1">
    <property type="nucleotide sequence ID" value="NZ_CP136958.1"/>
</dbReference>
<sequence>MKQELVDELTPLIREASLAAEVRWSRILPAQDIQQELWLKILENSSLEDFFETCDKRRIKKTLVRKANSICSQERFAYAHFSGQFIYSTEDVREILADAREQQTLPTEERVDLEAGLERMLESYPAAHATIEKYVKGLLGNEVTEKRALTRAVKVLTNFMNGNRCDRTDEYENKHGKKNPQKLWD</sequence>
<evidence type="ECO:0000313" key="1">
    <source>
        <dbReference type="EMBL" id="WOT03406.1"/>
    </source>
</evidence>
<evidence type="ECO:0000313" key="2">
    <source>
        <dbReference type="Proteomes" id="UP000234560"/>
    </source>
</evidence>
<dbReference type="InterPro" id="IPR057899">
    <property type="entry name" value="Gp53"/>
</dbReference>
<reference evidence="1" key="2">
    <citation type="submission" date="2023-10" db="EMBL/GenBank/DDBJ databases">
        <authorList>
            <person name="Choi B."/>
        </authorList>
    </citation>
    <scope>NUCLEOTIDE SEQUENCE</scope>
    <source>
        <strain evidence="1">UMB0763</strain>
    </source>
</reference>
<accession>A0AAF0YXK5</accession>
<reference evidence="1" key="1">
    <citation type="submission" date="2017-12" db="EMBL/GenBank/DDBJ databases">
        <authorList>
            <person name="Thomas-White K."/>
            <person name="Wolfe A.J."/>
        </authorList>
    </citation>
    <scope>NUCLEOTIDE SEQUENCE</scope>
    <source>
        <strain evidence="1">UMB0763</strain>
    </source>
</reference>
<dbReference type="Pfam" id="PF25684">
    <property type="entry name" value="Mycobacteriophage_Gp53"/>
    <property type="match status" value="1"/>
</dbReference>